<evidence type="ECO:0000313" key="2">
    <source>
        <dbReference type="Proteomes" id="UP000005839"/>
    </source>
</evidence>
<dbReference type="GO" id="GO:0008899">
    <property type="term" value="F:homoserine O-succinyltransferase activity"/>
    <property type="evidence" value="ECO:0007669"/>
    <property type="project" value="UniProtKB-EC"/>
</dbReference>
<keyword evidence="2" id="KW-1185">Reference proteome</keyword>
<protein>
    <submittedName>
        <fullName evidence="1">Homoserine O-succinyltransferase</fullName>
        <ecNumber evidence="1">2.3.1.46</ecNumber>
    </submittedName>
</protein>
<accession>A9DFA8</accession>
<sequence length="58" mass="6571">MEAELAFLYGHILPNWPLNKDVVGFGRAHWDDSYEINCQQFAEPCQSKSAQKPAAGYK</sequence>
<evidence type="ECO:0000313" key="1">
    <source>
        <dbReference type="EMBL" id="EDP99889.1"/>
    </source>
</evidence>
<dbReference type="Proteomes" id="UP000005839">
    <property type="component" value="Unassembled WGS sequence"/>
</dbReference>
<keyword evidence="1" id="KW-0808">Transferase</keyword>
<dbReference type="EMBL" id="ABIC01000029">
    <property type="protein sequence ID" value="EDP99889.1"/>
    <property type="molecule type" value="Genomic_DNA"/>
</dbReference>
<dbReference type="AlphaFoldDB" id="A9DFA8"/>
<name>A9DFA8_9GAMM</name>
<reference evidence="1 2" key="1">
    <citation type="submission" date="2007-10" db="EMBL/GenBank/DDBJ databases">
        <authorList>
            <person name="Yayanos A."/>
            <person name="Ferriera S."/>
            <person name="Johnson J."/>
            <person name="Kravitz S."/>
            <person name="Halpern A."/>
            <person name="Remington K."/>
            <person name="Beeson K."/>
            <person name="Tran B."/>
            <person name="Rogers Y.-H."/>
            <person name="Friedman R."/>
            <person name="Venter J.C."/>
        </authorList>
    </citation>
    <scope>NUCLEOTIDE SEQUENCE [LARGE SCALE GENOMIC DNA]</scope>
    <source>
        <strain evidence="1 2">KT99</strain>
    </source>
</reference>
<comment type="caution">
    <text evidence="1">The sequence shown here is derived from an EMBL/GenBank/DDBJ whole genome shotgun (WGS) entry which is preliminary data.</text>
</comment>
<keyword evidence="1" id="KW-0012">Acyltransferase</keyword>
<gene>
    <name evidence="1" type="ORF">KT99_05447</name>
</gene>
<proteinExistence type="predicted"/>
<organism evidence="1 2">
    <name type="scientific">Shewanella benthica KT99</name>
    <dbReference type="NCBI Taxonomy" id="314608"/>
    <lineage>
        <taxon>Bacteria</taxon>
        <taxon>Pseudomonadati</taxon>
        <taxon>Pseudomonadota</taxon>
        <taxon>Gammaproteobacteria</taxon>
        <taxon>Alteromonadales</taxon>
        <taxon>Shewanellaceae</taxon>
        <taxon>Shewanella</taxon>
    </lineage>
</organism>
<dbReference type="EC" id="2.3.1.46" evidence="1"/>